<dbReference type="Gene3D" id="1.20.1250.20">
    <property type="entry name" value="MFS general substrate transporter like domains"/>
    <property type="match status" value="1"/>
</dbReference>
<proteinExistence type="inferred from homology"/>
<evidence type="ECO:0000256" key="3">
    <source>
        <dbReference type="ARBA" id="ARBA00022448"/>
    </source>
</evidence>
<comment type="subcellular location">
    <subcellularLocation>
        <location evidence="1">Cell membrane</location>
        <topology evidence="1">Multi-pass membrane protein</topology>
    </subcellularLocation>
    <subcellularLocation>
        <location evidence="8">Membrane</location>
        <topology evidence="8">Multi-pass membrane protein</topology>
    </subcellularLocation>
</comment>
<evidence type="ECO:0000256" key="9">
    <source>
        <dbReference type="SAM" id="Phobius"/>
    </source>
</evidence>
<evidence type="ECO:0000313" key="12">
    <source>
        <dbReference type="Proteomes" id="UP001063368"/>
    </source>
</evidence>
<dbReference type="PANTHER" id="PTHR23517">
    <property type="entry name" value="RESISTANCE PROTEIN MDTM, PUTATIVE-RELATED-RELATED"/>
    <property type="match status" value="1"/>
</dbReference>
<dbReference type="InterPro" id="IPR050171">
    <property type="entry name" value="MFS_Transporters"/>
</dbReference>
<organism evidence="11 12">
    <name type="scientific">Arthrobacter koreensis</name>
    <dbReference type="NCBI Taxonomy" id="199136"/>
    <lineage>
        <taxon>Bacteria</taxon>
        <taxon>Bacillati</taxon>
        <taxon>Actinomycetota</taxon>
        <taxon>Actinomycetes</taxon>
        <taxon>Micrococcales</taxon>
        <taxon>Micrococcaceae</taxon>
        <taxon>Arthrobacter</taxon>
    </lineage>
</organism>
<feature type="transmembrane region" description="Helical" evidence="9">
    <location>
        <begin position="335"/>
        <end position="352"/>
    </location>
</feature>
<evidence type="ECO:0000313" key="11">
    <source>
        <dbReference type="EMBL" id="UYB36200.1"/>
    </source>
</evidence>
<dbReference type="PROSITE" id="PS01023">
    <property type="entry name" value="PTR2_2"/>
    <property type="match status" value="1"/>
</dbReference>
<feature type="transmembrane region" description="Helical" evidence="9">
    <location>
        <begin position="364"/>
        <end position="383"/>
    </location>
</feature>
<gene>
    <name evidence="11" type="ORF">N9A08_00390</name>
</gene>
<feature type="domain" description="Major facilitator superfamily (MFS) profile" evidence="10">
    <location>
        <begin position="27"/>
        <end position="483"/>
    </location>
</feature>
<sequence length="490" mass="51864">MSPSPTTTIPAPPARKAFFGHPRMLANLFSVELWERFSFYGMQGILLYYMYYSVTDGGLGMSEGVAAGLVGAYGGGVYLSSIVGAWVADRILGSERTLFYSAILVMVGHISLSLVPGYAGLAIGLVLIAIGSGGLKANATALVGSLYDEKDERRDAGFSIFYMGINIGGLMGPILTGLLWNSFGFHFGFGLAAVGMAIGLAQYAATRKYLPESAHLVANPLPRNHFIRVGSIAAAAIAVVLAAVAFGLINSENLVGLMAILALVAAIAYFVVILSSKRVSQVERRRVFSFMPLFVASTAFWALFQQQFTVVALYADTSLNREIFGWEMPPSFVQSINPIFIIIFAAVFASMWTKLGSRQPGTPLKFGIGLAVMGLAFLAFIPFSGGGPASTPLLALAGILLLFTFAELSLSPTGLSAATKLAPSAFPTQMVALFYLSVSLGSTLSGWLAQFYSQDTEVSYFSFLGITAIVLGAALALCAPAIKKLMGGVR</sequence>
<feature type="transmembrane region" description="Helical" evidence="9">
    <location>
        <begin position="186"/>
        <end position="205"/>
    </location>
</feature>
<dbReference type="InterPro" id="IPR018456">
    <property type="entry name" value="PTR2_symporter_CS"/>
</dbReference>
<dbReference type="InterPro" id="IPR036259">
    <property type="entry name" value="MFS_trans_sf"/>
</dbReference>
<dbReference type="NCBIfam" id="TIGR00924">
    <property type="entry name" value="yjdL_sub1_fam"/>
    <property type="match status" value="1"/>
</dbReference>
<feature type="transmembrane region" description="Helical" evidence="9">
    <location>
        <begin position="287"/>
        <end position="315"/>
    </location>
</feature>
<keyword evidence="3 8" id="KW-0813">Transport</keyword>
<evidence type="ECO:0000256" key="7">
    <source>
        <dbReference type="ARBA" id="ARBA00023136"/>
    </source>
</evidence>
<feature type="transmembrane region" description="Helical" evidence="9">
    <location>
        <begin position="458"/>
        <end position="482"/>
    </location>
</feature>
<keyword evidence="12" id="KW-1185">Reference proteome</keyword>
<keyword evidence="5 8" id="KW-0812">Transmembrane</keyword>
<feature type="transmembrane region" description="Helical" evidence="9">
    <location>
        <begin position="64"/>
        <end position="86"/>
    </location>
</feature>
<protein>
    <submittedName>
        <fullName evidence="11">Peptide MFS transporter</fullName>
    </submittedName>
</protein>
<keyword evidence="6 9" id="KW-1133">Transmembrane helix</keyword>
<feature type="transmembrane region" description="Helical" evidence="9">
    <location>
        <begin position="159"/>
        <end position="180"/>
    </location>
</feature>
<feature type="transmembrane region" description="Helical" evidence="9">
    <location>
        <begin position="431"/>
        <end position="452"/>
    </location>
</feature>
<feature type="transmembrane region" description="Helical" evidence="9">
    <location>
        <begin position="121"/>
        <end position="147"/>
    </location>
</feature>
<dbReference type="InterPro" id="IPR020846">
    <property type="entry name" value="MFS_dom"/>
</dbReference>
<evidence type="ECO:0000256" key="5">
    <source>
        <dbReference type="ARBA" id="ARBA00022692"/>
    </source>
</evidence>
<dbReference type="SUPFAM" id="SSF103473">
    <property type="entry name" value="MFS general substrate transporter"/>
    <property type="match status" value="2"/>
</dbReference>
<comment type="similarity">
    <text evidence="2 8">Belongs to the major facilitator superfamily. Proton-dependent oligopeptide transporter (POT/PTR) (TC 2.A.17) family.</text>
</comment>
<evidence type="ECO:0000256" key="6">
    <source>
        <dbReference type="ARBA" id="ARBA00022989"/>
    </source>
</evidence>
<dbReference type="InterPro" id="IPR005279">
    <property type="entry name" value="Dipep/tripep_permease"/>
</dbReference>
<dbReference type="PROSITE" id="PS50850">
    <property type="entry name" value="MFS"/>
    <property type="match status" value="1"/>
</dbReference>
<reference evidence="11" key="1">
    <citation type="submission" date="2022-09" db="EMBL/GenBank/DDBJ databases">
        <authorList>
            <person name="Li D."/>
            <person name="Cheng J."/>
            <person name="Li Y."/>
        </authorList>
    </citation>
    <scope>NUCLEOTIDE SEQUENCE</scope>
    <source>
        <strain evidence="11">DL</strain>
    </source>
</reference>
<dbReference type="PANTHER" id="PTHR23517:SF15">
    <property type="entry name" value="PROTON-DEPENDENT OLIGOPEPTIDE FAMILY TRANSPORT PROTEIN"/>
    <property type="match status" value="1"/>
</dbReference>
<dbReference type="CDD" id="cd17346">
    <property type="entry name" value="MFS_DtpA_like"/>
    <property type="match status" value="1"/>
</dbReference>
<evidence type="ECO:0000256" key="4">
    <source>
        <dbReference type="ARBA" id="ARBA00022475"/>
    </source>
</evidence>
<feature type="transmembrane region" description="Helical" evidence="9">
    <location>
        <begin position="98"/>
        <end position="115"/>
    </location>
</feature>
<evidence type="ECO:0000259" key="10">
    <source>
        <dbReference type="PROSITE" id="PS50850"/>
    </source>
</evidence>
<accession>A0ABY6FSL5</accession>
<dbReference type="InterPro" id="IPR000109">
    <property type="entry name" value="POT_fam"/>
</dbReference>
<keyword evidence="7 9" id="KW-0472">Membrane</keyword>
<evidence type="ECO:0000256" key="2">
    <source>
        <dbReference type="ARBA" id="ARBA00005982"/>
    </source>
</evidence>
<dbReference type="RefSeq" id="WP_263127956.1">
    <property type="nucleotide sequence ID" value="NZ_CP106856.1"/>
</dbReference>
<evidence type="ECO:0000256" key="1">
    <source>
        <dbReference type="ARBA" id="ARBA00004651"/>
    </source>
</evidence>
<feature type="transmembrane region" description="Helical" evidence="9">
    <location>
        <begin position="255"/>
        <end position="275"/>
    </location>
</feature>
<feature type="transmembrane region" description="Helical" evidence="9">
    <location>
        <begin position="389"/>
        <end position="410"/>
    </location>
</feature>
<dbReference type="Pfam" id="PF00854">
    <property type="entry name" value="PTR2"/>
    <property type="match status" value="1"/>
</dbReference>
<feature type="transmembrane region" description="Helical" evidence="9">
    <location>
        <begin position="33"/>
        <end position="52"/>
    </location>
</feature>
<evidence type="ECO:0000256" key="8">
    <source>
        <dbReference type="RuleBase" id="RU003755"/>
    </source>
</evidence>
<dbReference type="Proteomes" id="UP001063368">
    <property type="component" value="Chromosome"/>
</dbReference>
<dbReference type="EMBL" id="CP106856">
    <property type="protein sequence ID" value="UYB36200.1"/>
    <property type="molecule type" value="Genomic_DNA"/>
</dbReference>
<feature type="transmembrane region" description="Helical" evidence="9">
    <location>
        <begin position="226"/>
        <end position="249"/>
    </location>
</feature>
<name>A0ABY6FSL5_9MICC</name>
<keyword evidence="4" id="KW-1003">Cell membrane</keyword>